<evidence type="ECO:0000256" key="10">
    <source>
        <dbReference type="ARBA" id="ARBA00048713"/>
    </source>
</evidence>
<comment type="function">
    <text evidence="2 11">Catalyzes the production of nitric oxide.</text>
</comment>
<comment type="cofactor">
    <cofactor evidence="1 11">
        <name>heme</name>
        <dbReference type="ChEBI" id="CHEBI:30413"/>
    </cofactor>
</comment>
<dbReference type="PANTHER" id="PTHR43410:SF1">
    <property type="entry name" value="NITRIC OXIDE SYNTHASE"/>
    <property type="match status" value="1"/>
</dbReference>
<evidence type="ECO:0000256" key="1">
    <source>
        <dbReference type="ARBA" id="ARBA00001971"/>
    </source>
</evidence>
<name>A0ABS2PDY9_9BACL</name>
<evidence type="ECO:0000256" key="3">
    <source>
        <dbReference type="ARBA" id="ARBA00005411"/>
    </source>
</evidence>
<keyword evidence="7 11" id="KW-0479">Metal-binding</keyword>
<accession>A0ABS2PDY9</accession>
<dbReference type="InterPro" id="IPR004030">
    <property type="entry name" value="NOS_N"/>
</dbReference>
<reference evidence="13 14" key="1">
    <citation type="submission" date="2021-01" db="EMBL/GenBank/DDBJ databases">
        <title>Genomic Encyclopedia of Type Strains, Phase IV (KMG-IV): sequencing the most valuable type-strain genomes for metagenomic binning, comparative biology and taxonomic classification.</title>
        <authorList>
            <person name="Goeker M."/>
        </authorList>
    </citation>
    <scope>NUCLEOTIDE SEQUENCE [LARGE SCALE GENOMIC DNA]</scope>
    <source>
        <strain evidence="13 14">DSM 25540</strain>
    </source>
</reference>
<dbReference type="InterPro" id="IPR044943">
    <property type="entry name" value="NOS_dom_1"/>
</dbReference>
<dbReference type="InterPro" id="IPR017142">
    <property type="entry name" value="Nitric_oxide_synthase_Oase-su"/>
</dbReference>
<keyword evidence="14" id="KW-1185">Reference proteome</keyword>
<dbReference type="InterPro" id="IPR044944">
    <property type="entry name" value="NOS_dom_3"/>
</dbReference>
<evidence type="ECO:0000256" key="8">
    <source>
        <dbReference type="ARBA" id="ARBA00023002"/>
    </source>
</evidence>
<dbReference type="Proteomes" id="UP000741863">
    <property type="component" value="Unassembled WGS sequence"/>
</dbReference>
<dbReference type="GO" id="GO:0016491">
    <property type="term" value="F:oxidoreductase activity"/>
    <property type="evidence" value="ECO:0007669"/>
    <property type="project" value="UniProtKB-KW"/>
</dbReference>
<evidence type="ECO:0000313" key="13">
    <source>
        <dbReference type="EMBL" id="MBM7633346.1"/>
    </source>
</evidence>
<dbReference type="PROSITE" id="PS60001">
    <property type="entry name" value="NOS"/>
    <property type="match status" value="1"/>
</dbReference>
<dbReference type="CDD" id="cd00575">
    <property type="entry name" value="NOS_oxygenase"/>
    <property type="match status" value="1"/>
</dbReference>
<organism evidence="13 14">
    <name type="scientific">Geomicrobium sediminis</name>
    <dbReference type="NCBI Taxonomy" id="1347788"/>
    <lineage>
        <taxon>Bacteria</taxon>
        <taxon>Bacillati</taxon>
        <taxon>Bacillota</taxon>
        <taxon>Bacilli</taxon>
        <taxon>Bacillales</taxon>
        <taxon>Geomicrobium</taxon>
    </lineage>
</organism>
<evidence type="ECO:0000256" key="6">
    <source>
        <dbReference type="ARBA" id="ARBA00022617"/>
    </source>
</evidence>
<dbReference type="Pfam" id="PF02898">
    <property type="entry name" value="NO_synthase"/>
    <property type="match status" value="1"/>
</dbReference>
<dbReference type="InterPro" id="IPR044940">
    <property type="entry name" value="NOS_dom_2"/>
</dbReference>
<dbReference type="InterPro" id="IPR050607">
    <property type="entry name" value="NOS"/>
</dbReference>
<comment type="similarity">
    <text evidence="3 11">Belongs to the NOS family. Bacterial NOS oxygenase subfamily.</text>
</comment>
<gene>
    <name evidence="13" type="ORF">JOD17_002440</name>
</gene>
<protein>
    <recommendedName>
        <fullName evidence="5 11">Nitric oxide synthase oxygenase</fullName>
        <ecNumber evidence="4 11">1.14.14.47</ecNumber>
    </recommendedName>
</protein>
<dbReference type="PIRSF" id="PIRSF037219">
    <property type="entry name" value="NOS_oxygenase"/>
    <property type="match status" value="1"/>
</dbReference>
<dbReference type="EC" id="1.14.14.47" evidence="4 11"/>
<evidence type="ECO:0000256" key="2">
    <source>
        <dbReference type="ARBA" id="ARBA00002642"/>
    </source>
</evidence>
<keyword evidence="9 11" id="KW-0408">Iron</keyword>
<comment type="subunit">
    <text evidence="11">Homodimer.</text>
</comment>
<feature type="domain" description="Nitric oxide synthase (NOS)" evidence="12">
    <location>
        <begin position="58"/>
        <end position="65"/>
    </location>
</feature>
<sequence>MIEDARQFLKEYYDQQSSRYFDVRFQEVSDQIEQTGRYDLTTDELTYAAKVAWRNSNRCIGRLFWDRLTVVDARDVQSEEDVFSYLFQHIESATNDGSIRSMVTIFPEQGSLYEVRVWNHQLIRYAGHEREDGVIGDPDSVSFTKLCESLGWQGEGSDYDILPLVIQVGNNEPHLKEIPANLVKEVKIEHQDNEMFNALRLKWYAVPIISDMKLTAGGIDFPAAPFNGWYMGTEIGARNLADPFRYNKLPDIADAFSFERNHDSMLWKDRALVELNAAVLQSFKDAGVTIVDHHTAAKQFRHFEQLEEKSGRDVTGDWTWLIPPLSPAATHVFHKPYEDIQRVPNYLYQQAPYKKD</sequence>
<dbReference type="EMBL" id="JAFBEC010000006">
    <property type="protein sequence ID" value="MBM7633346.1"/>
    <property type="molecule type" value="Genomic_DNA"/>
</dbReference>
<evidence type="ECO:0000256" key="9">
    <source>
        <dbReference type="ARBA" id="ARBA00023004"/>
    </source>
</evidence>
<dbReference type="Gene3D" id="3.90.440.10">
    <property type="entry name" value="Nitric Oxide Synthase,Heme Domain,Chain A domain 2"/>
    <property type="match status" value="1"/>
</dbReference>
<dbReference type="PANTHER" id="PTHR43410">
    <property type="entry name" value="NITRIC OXIDE SYNTHASE OXYGENASE"/>
    <property type="match status" value="1"/>
</dbReference>
<evidence type="ECO:0000256" key="7">
    <source>
        <dbReference type="ARBA" id="ARBA00022723"/>
    </source>
</evidence>
<evidence type="ECO:0000313" key="14">
    <source>
        <dbReference type="Proteomes" id="UP000741863"/>
    </source>
</evidence>
<evidence type="ECO:0000259" key="12">
    <source>
        <dbReference type="PROSITE" id="PS60001"/>
    </source>
</evidence>
<dbReference type="InterPro" id="IPR036119">
    <property type="entry name" value="NOS_N_sf"/>
</dbReference>
<evidence type="ECO:0000256" key="5">
    <source>
        <dbReference type="ARBA" id="ARBA00018859"/>
    </source>
</evidence>
<proteinExistence type="inferred from homology"/>
<keyword evidence="8 11" id="KW-0560">Oxidoreductase</keyword>
<comment type="caution">
    <text evidence="13">The sequence shown here is derived from an EMBL/GenBank/DDBJ whole genome shotgun (WGS) entry which is preliminary data.</text>
</comment>
<evidence type="ECO:0000256" key="4">
    <source>
        <dbReference type="ARBA" id="ARBA00012735"/>
    </source>
</evidence>
<evidence type="ECO:0000256" key="11">
    <source>
        <dbReference type="PIRNR" id="PIRNR037219"/>
    </source>
</evidence>
<dbReference type="SUPFAM" id="SSF56512">
    <property type="entry name" value="Nitric oxide (NO) synthase oxygenase domain"/>
    <property type="match status" value="1"/>
</dbReference>
<dbReference type="Gene3D" id="3.90.340.10">
    <property type="entry name" value="Nitric Oxide Synthase, Chain A, domain 1"/>
    <property type="match status" value="1"/>
</dbReference>
<comment type="catalytic activity">
    <reaction evidence="10">
        <text>3 reduced [flavodoxin] + 2 L-arginine + 4 O2 = 3 oxidized [flavodoxin] + 2 L-citrulline + 2 nitric oxide + 4 H2O + 5 H(+)</text>
        <dbReference type="Rhea" id="RHEA:52324"/>
        <dbReference type="Rhea" id="RHEA-COMP:10622"/>
        <dbReference type="Rhea" id="RHEA-COMP:10623"/>
        <dbReference type="ChEBI" id="CHEBI:15377"/>
        <dbReference type="ChEBI" id="CHEBI:15378"/>
        <dbReference type="ChEBI" id="CHEBI:15379"/>
        <dbReference type="ChEBI" id="CHEBI:16480"/>
        <dbReference type="ChEBI" id="CHEBI:32682"/>
        <dbReference type="ChEBI" id="CHEBI:57618"/>
        <dbReference type="ChEBI" id="CHEBI:57743"/>
        <dbReference type="ChEBI" id="CHEBI:58210"/>
        <dbReference type="EC" id="1.14.14.47"/>
    </reaction>
</comment>
<keyword evidence="6 11" id="KW-0349">Heme</keyword>
<comment type="miscellaneous">
    <text evidence="11">This protein is similar to the oxygenase domain of eukaryotic nitric oxide synthases but lacks the reductase domain which, in eukaryotes, is responsible for transfer of electrons to the ferric heme during nitric oxide synthesis.</text>
</comment>
<dbReference type="Gene3D" id="3.90.1230.10">
    <property type="entry name" value="Nitric Oxide Synthase, Chain A, domain 3"/>
    <property type="match status" value="1"/>
</dbReference>